<dbReference type="EMBL" id="JARUIS010000022">
    <property type="protein sequence ID" value="MDS1004522.1"/>
    <property type="molecule type" value="Genomic_DNA"/>
</dbReference>
<feature type="transmembrane region" description="Helical" evidence="1">
    <location>
        <begin position="158"/>
        <end position="179"/>
    </location>
</feature>
<evidence type="ECO:0000313" key="3">
    <source>
        <dbReference type="Proteomes" id="UP001182303"/>
    </source>
</evidence>
<name>A0AAE4JWY7_CLOSG</name>
<evidence type="ECO:0000256" key="1">
    <source>
        <dbReference type="SAM" id="Phobius"/>
    </source>
</evidence>
<keyword evidence="1" id="KW-0472">Membrane</keyword>
<dbReference type="RefSeq" id="WP_310944079.1">
    <property type="nucleotide sequence ID" value="NZ_JARUIS010000022.1"/>
</dbReference>
<accession>A0AAE4JWY7</accession>
<dbReference type="Proteomes" id="UP001182303">
    <property type="component" value="Unassembled WGS sequence"/>
</dbReference>
<feature type="transmembrane region" description="Helical" evidence="1">
    <location>
        <begin position="110"/>
        <end position="132"/>
    </location>
</feature>
<reference evidence="2" key="1">
    <citation type="submission" date="2023-04" db="EMBL/GenBank/DDBJ databases">
        <title>Assessment of the microbiological origin of a defect in Grana Padano cheese.</title>
        <authorList>
            <person name="Zago M."/>
            <person name="Rossetti L."/>
            <person name="Bonvini B."/>
            <person name="Carminati D."/>
            <person name="Giraffa G."/>
        </authorList>
    </citation>
    <scope>NUCLEOTIDE SEQUENCE</scope>
    <source>
        <strain evidence="2">4990</strain>
    </source>
</reference>
<gene>
    <name evidence="2" type="ORF">P9J83_13580</name>
</gene>
<keyword evidence="1" id="KW-1133">Transmembrane helix</keyword>
<evidence type="ECO:0000313" key="2">
    <source>
        <dbReference type="EMBL" id="MDS1004522.1"/>
    </source>
</evidence>
<comment type="caution">
    <text evidence="2">The sequence shown here is derived from an EMBL/GenBank/DDBJ whole genome shotgun (WGS) entry which is preliminary data.</text>
</comment>
<dbReference type="AlphaFoldDB" id="A0AAE4JWY7"/>
<keyword evidence="1" id="KW-0812">Transmembrane</keyword>
<sequence length="193" mass="22510">MEQVILLFTVVYIYLMKSKCIPSIVKNNITSFVVQTVISILAIIKAYQSSPLLYECNSSIILYNKPISGFYSKFIEQAYSSEYIIRGICIILYIVFGMLLIKDKSKLKDFLSIFICYIVLIIINQIIFPIYFENIYVWVPYIFISKSTHIALQRATPLIYNSVFFLLLFVPTLLMWVGLELKGVYNNRFIKKE</sequence>
<protein>
    <submittedName>
        <fullName evidence="2">Uncharacterized protein</fullName>
    </submittedName>
</protein>
<proteinExistence type="predicted"/>
<organism evidence="2 3">
    <name type="scientific">Clostridium sporogenes</name>
    <dbReference type="NCBI Taxonomy" id="1509"/>
    <lineage>
        <taxon>Bacteria</taxon>
        <taxon>Bacillati</taxon>
        <taxon>Bacillota</taxon>
        <taxon>Clostridia</taxon>
        <taxon>Eubacteriales</taxon>
        <taxon>Clostridiaceae</taxon>
        <taxon>Clostridium</taxon>
    </lineage>
</organism>
<feature type="transmembrane region" description="Helical" evidence="1">
    <location>
        <begin position="83"/>
        <end position="101"/>
    </location>
</feature>